<dbReference type="SUPFAM" id="SSF46785">
    <property type="entry name" value="Winged helix' DNA-binding domain"/>
    <property type="match status" value="1"/>
</dbReference>
<dbReference type="GO" id="GO:0003700">
    <property type="term" value="F:DNA-binding transcription factor activity"/>
    <property type="evidence" value="ECO:0007669"/>
    <property type="project" value="InterPro"/>
</dbReference>
<accession>A0A7K3LUV8</accession>
<dbReference type="InterPro" id="IPR036390">
    <property type="entry name" value="WH_DNA-bd_sf"/>
</dbReference>
<dbReference type="InterPro" id="IPR000835">
    <property type="entry name" value="HTH_MarR-typ"/>
</dbReference>
<reference evidence="3 4" key="1">
    <citation type="submission" date="2020-01" db="EMBL/GenBank/DDBJ databases">
        <title>Investigation of new actinobacteria for the biodesulphurisation of diesel fuel.</title>
        <authorList>
            <person name="Athi Narayanan S.M."/>
        </authorList>
    </citation>
    <scope>NUCLEOTIDE SEQUENCE [LARGE SCALE GENOMIC DNA]</scope>
    <source>
        <strain evidence="3 4">213E</strain>
    </source>
</reference>
<dbReference type="GO" id="GO:0006950">
    <property type="term" value="P:response to stress"/>
    <property type="evidence" value="ECO:0007669"/>
    <property type="project" value="TreeGrafter"/>
</dbReference>
<dbReference type="Gene3D" id="1.10.10.10">
    <property type="entry name" value="Winged helix-like DNA-binding domain superfamily/Winged helix DNA-binding domain"/>
    <property type="match status" value="1"/>
</dbReference>
<comment type="caution">
    <text evidence="3">The sequence shown here is derived from an EMBL/GenBank/DDBJ whole genome shotgun (WGS) entry which is preliminary data.</text>
</comment>
<dbReference type="InterPro" id="IPR039422">
    <property type="entry name" value="MarR/SlyA-like"/>
</dbReference>
<feature type="domain" description="HTH marR-type" evidence="2">
    <location>
        <begin position="43"/>
        <end position="179"/>
    </location>
</feature>
<dbReference type="Proteomes" id="UP000466307">
    <property type="component" value="Unassembled WGS sequence"/>
</dbReference>
<feature type="region of interest" description="Disordered" evidence="1">
    <location>
        <begin position="1"/>
        <end position="20"/>
    </location>
</feature>
<dbReference type="PRINTS" id="PR00598">
    <property type="entry name" value="HTHMARR"/>
</dbReference>
<dbReference type="PANTHER" id="PTHR33164">
    <property type="entry name" value="TRANSCRIPTIONAL REGULATOR, MARR FAMILY"/>
    <property type="match status" value="1"/>
</dbReference>
<keyword evidence="4" id="KW-1185">Reference proteome</keyword>
<organism evidence="3 4">
    <name type="scientific">Gordonia desulfuricans</name>
    <dbReference type="NCBI Taxonomy" id="89051"/>
    <lineage>
        <taxon>Bacteria</taxon>
        <taxon>Bacillati</taxon>
        <taxon>Actinomycetota</taxon>
        <taxon>Actinomycetes</taxon>
        <taxon>Mycobacteriales</taxon>
        <taxon>Gordoniaceae</taxon>
        <taxon>Gordonia</taxon>
    </lineage>
</organism>
<evidence type="ECO:0000313" key="4">
    <source>
        <dbReference type="Proteomes" id="UP000466307"/>
    </source>
</evidence>
<gene>
    <name evidence="3" type="ORF">GYA93_21270</name>
</gene>
<dbReference type="PANTHER" id="PTHR33164:SF101">
    <property type="entry name" value="TRANSCRIPTIONAL REPRESSOR MPRA"/>
    <property type="match status" value="1"/>
</dbReference>
<dbReference type="Pfam" id="PF01047">
    <property type="entry name" value="MarR"/>
    <property type="match status" value="1"/>
</dbReference>
<evidence type="ECO:0000259" key="2">
    <source>
        <dbReference type="PROSITE" id="PS50995"/>
    </source>
</evidence>
<dbReference type="EMBL" id="JAADZU010000097">
    <property type="protein sequence ID" value="NDK92078.1"/>
    <property type="molecule type" value="Genomic_DNA"/>
</dbReference>
<dbReference type="InterPro" id="IPR036388">
    <property type="entry name" value="WH-like_DNA-bd_sf"/>
</dbReference>
<evidence type="ECO:0000313" key="3">
    <source>
        <dbReference type="EMBL" id="NDK92078.1"/>
    </source>
</evidence>
<dbReference type="SMART" id="SM00347">
    <property type="entry name" value="HTH_MARR"/>
    <property type="match status" value="1"/>
</dbReference>
<proteinExistence type="predicted"/>
<evidence type="ECO:0000256" key="1">
    <source>
        <dbReference type="SAM" id="MobiDB-lite"/>
    </source>
</evidence>
<protein>
    <submittedName>
        <fullName evidence="3">MarR family transcriptional regulator</fullName>
    </submittedName>
</protein>
<dbReference type="RefSeq" id="WP_059039350.1">
    <property type="nucleotide sequence ID" value="NZ_JAADZU010000097.1"/>
</dbReference>
<dbReference type="AlphaFoldDB" id="A0A7K3LUV8"/>
<name>A0A7K3LUV8_9ACTN</name>
<dbReference type="PROSITE" id="PS50995">
    <property type="entry name" value="HTH_MARR_2"/>
    <property type="match status" value="1"/>
</dbReference>
<sequence length="190" mass="21215">MQDSRHPTPAATTPPERHGPELDLLTSLEQAVDALASRRPSSSPLAARLILQLTRIADVIVYDIESRVHRPHGWSWSGFRVLFTLWTAGPLESRQITQMTGMSRAGVSALVKTLERDGLITRARSETDRRTVEVDLTEEGRALVDDVLDAHHEREQLWAGLLTDDEQHQLSTLLEKLARGSEDLGANVRE</sequence>